<dbReference type="EMBL" id="CP002345">
    <property type="protein sequence ID" value="ADQ80736.1"/>
    <property type="molecule type" value="Genomic_DNA"/>
</dbReference>
<dbReference type="eggNOG" id="COG1895">
    <property type="taxonomic scope" value="Bacteria"/>
</dbReference>
<keyword evidence="4" id="KW-1185">Reference proteome</keyword>
<dbReference type="OrthoDB" id="1494057at2"/>
<dbReference type="RefSeq" id="WP_013446105.1">
    <property type="nucleotide sequence ID" value="NC_014734.1"/>
</dbReference>
<evidence type="ECO:0000259" key="2">
    <source>
        <dbReference type="Pfam" id="PF05168"/>
    </source>
</evidence>
<reference evidence="3 4" key="2">
    <citation type="journal article" date="2011" name="Stand. Genomic Sci.">
        <title>Complete genome sequence of Paludibacter propionicigenes type strain (WB4).</title>
        <authorList>
            <person name="Gronow S."/>
            <person name="Munk C."/>
            <person name="Lapidus A."/>
            <person name="Nolan M."/>
            <person name="Lucas S."/>
            <person name="Hammon N."/>
            <person name="Deshpande S."/>
            <person name="Cheng J.F."/>
            <person name="Tapia R."/>
            <person name="Han C."/>
            <person name="Goodwin L."/>
            <person name="Pitluck S."/>
            <person name="Liolios K."/>
            <person name="Ivanova N."/>
            <person name="Mavromatis K."/>
            <person name="Mikhailova N."/>
            <person name="Pati A."/>
            <person name="Chen A."/>
            <person name="Palaniappan K."/>
            <person name="Land M."/>
            <person name="Hauser L."/>
            <person name="Chang Y.J."/>
            <person name="Jeffries C.D."/>
            <person name="Brambilla E."/>
            <person name="Rohde M."/>
            <person name="Goker M."/>
            <person name="Detter J.C."/>
            <person name="Woyke T."/>
            <person name="Bristow J."/>
            <person name="Eisen J.A."/>
            <person name="Markowitz V."/>
            <person name="Hugenholtz P."/>
            <person name="Kyrpides N.C."/>
            <person name="Klenk H.P."/>
        </authorList>
    </citation>
    <scope>NUCLEOTIDE SEQUENCE [LARGE SCALE GENOMIC DNA]</scope>
    <source>
        <strain evidence="4">DSM 17365 / JCM 13257 / WB4</strain>
    </source>
</reference>
<dbReference type="AlphaFoldDB" id="E4T7P2"/>
<dbReference type="InterPro" id="IPR007842">
    <property type="entry name" value="HEPN_dom"/>
</dbReference>
<evidence type="ECO:0000256" key="1">
    <source>
        <dbReference type="ARBA" id="ARBA00038248"/>
    </source>
</evidence>
<proteinExistence type="inferred from homology"/>
<dbReference type="KEGG" id="ppn:Palpr_2604"/>
<name>E4T7P2_PALPW</name>
<comment type="similarity">
    <text evidence="1">Belongs to the UPF0332 family.</text>
</comment>
<dbReference type="InterPro" id="IPR052226">
    <property type="entry name" value="UPF0332_toxin"/>
</dbReference>
<feature type="domain" description="HEPN" evidence="2">
    <location>
        <begin position="16"/>
        <end position="130"/>
    </location>
</feature>
<gene>
    <name evidence="3" type="ordered locus">Palpr_2604</name>
</gene>
<protein>
    <submittedName>
        <fullName evidence="3">HEPN domain protein</fullName>
    </submittedName>
</protein>
<reference key="1">
    <citation type="submission" date="2010-11" db="EMBL/GenBank/DDBJ databases">
        <title>The complete genome of Paludibacter propionicigenes DSM 17365.</title>
        <authorList>
            <consortium name="US DOE Joint Genome Institute (JGI-PGF)"/>
            <person name="Lucas S."/>
            <person name="Copeland A."/>
            <person name="Lapidus A."/>
            <person name="Bruce D."/>
            <person name="Goodwin L."/>
            <person name="Pitluck S."/>
            <person name="Kyrpides N."/>
            <person name="Mavromatis K."/>
            <person name="Ivanova N."/>
            <person name="Munk A.C."/>
            <person name="Brettin T."/>
            <person name="Detter J.C."/>
            <person name="Han C."/>
            <person name="Tapia R."/>
            <person name="Land M."/>
            <person name="Hauser L."/>
            <person name="Markowitz V."/>
            <person name="Cheng J.-F."/>
            <person name="Hugenholtz P."/>
            <person name="Woyke T."/>
            <person name="Wu D."/>
            <person name="Gronow S."/>
            <person name="Wellnitz S."/>
            <person name="Brambilla E."/>
            <person name="Klenk H.-P."/>
            <person name="Eisen J.A."/>
        </authorList>
    </citation>
    <scope>NUCLEOTIDE SEQUENCE</scope>
    <source>
        <strain>WB4</strain>
    </source>
</reference>
<accession>E4T7P2</accession>
<dbReference type="Proteomes" id="UP000008718">
    <property type="component" value="Chromosome"/>
</dbReference>
<dbReference type="PANTHER" id="PTHR36565:SF1">
    <property type="entry name" value="UPF0332 PROTEIN TM_1000"/>
    <property type="match status" value="1"/>
</dbReference>
<organism evidence="3 4">
    <name type="scientific">Paludibacter propionicigenes (strain DSM 17365 / JCM 13257 / WB4)</name>
    <dbReference type="NCBI Taxonomy" id="694427"/>
    <lineage>
        <taxon>Bacteria</taxon>
        <taxon>Pseudomonadati</taxon>
        <taxon>Bacteroidota</taxon>
        <taxon>Bacteroidia</taxon>
        <taxon>Bacteroidales</taxon>
        <taxon>Paludibacteraceae</taxon>
        <taxon>Paludibacter</taxon>
    </lineage>
</organism>
<dbReference type="PANTHER" id="PTHR36565">
    <property type="entry name" value="UPF0332 PROTEIN TM_1000"/>
    <property type="match status" value="1"/>
</dbReference>
<dbReference type="Pfam" id="PF05168">
    <property type="entry name" value="HEPN"/>
    <property type="match status" value="1"/>
</dbReference>
<evidence type="ECO:0000313" key="4">
    <source>
        <dbReference type="Proteomes" id="UP000008718"/>
    </source>
</evidence>
<evidence type="ECO:0000313" key="3">
    <source>
        <dbReference type="EMBL" id="ADQ80736.1"/>
    </source>
</evidence>
<dbReference type="HOGENOM" id="CLU_151247_3_0_10"/>
<sequence>MKDSFDEESITGLVTYRIQRAKETMFEAKLLLDQDCFNASINRLYYACYYAVIALLVKNGISAQTHGGAKQMLGLHFVVTGKLSPKVSSFYSTLFEKRHSSDYDDFAFSDRETVEKLYPQALEFIETIEKLIQSK</sequence>
<dbReference type="Gene3D" id="1.20.120.330">
    <property type="entry name" value="Nucleotidyltransferases domain 2"/>
    <property type="match status" value="1"/>
</dbReference>